<dbReference type="SUPFAM" id="SSF52540">
    <property type="entry name" value="P-loop containing nucleoside triphosphate hydrolases"/>
    <property type="match status" value="1"/>
</dbReference>
<evidence type="ECO:0000259" key="2">
    <source>
        <dbReference type="Pfam" id="PF13401"/>
    </source>
</evidence>
<organism evidence="3 4">
    <name type="scientific">Thioalkalivibrio denitrificans</name>
    <dbReference type="NCBI Taxonomy" id="108003"/>
    <lineage>
        <taxon>Bacteria</taxon>
        <taxon>Pseudomonadati</taxon>
        <taxon>Pseudomonadota</taxon>
        <taxon>Gammaproteobacteria</taxon>
        <taxon>Chromatiales</taxon>
        <taxon>Ectothiorhodospiraceae</taxon>
        <taxon>Thioalkalivibrio</taxon>
    </lineage>
</organism>
<protein>
    <submittedName>
        <fullName evidence="3">AAA family ATPase</fullName>
    </submittedName>
</protein>
<reference evidence="3 4" key="1">
    <citation type="submission" date="2017-02" db="EMBL/GenBank/DDBJ databases">
        <title>Genomic diversity within the haloalkaliphilic genus Thioalkalivibrio.</title>
        <authorList>
            <person name="Ahn A.-C."/>
            <person name="Meier-Kolthoff J."/>
            <person name="Overmars L."/>
            <person name="Richter M."/>
            <person name="Woyke T."/>
            <person name="Sorokin D.Y."/>
            <person name="Muyzer G."/>
        </authorList>
    </citation>
    <scope>NUCLEOTIDE SEQUENCE [LARGE SCALE GENOMIC DNA]</scope>
    <source>
        <strain evidence="3 4">ALJD</strain>
    </source>
</reference>
<dbReference type="PANTHER" id="PTHR35894:SF7">
    <property type="entry name" value="GENERAL SECRETION PATHWAY PROTEIN A-RELATED"/>
    <property type="match status" value="1"/>
</dbReference>
<dbReference type="InterPro" id="IPR027417">
    <property type="entry name" value="P-loop_NTPase"/>
</dbReference>
<accession>A0A1V3NPM8</accession>
<gene>
    <name evidence="3" type="ORF">B1C78_04555</name>
</gene>
<dbReference type="InterPro" id="IPR052026">
    <property type="entry name" value="ExeA_AAA_ATPase_DNA-bind"/>
</dbReference>
<evidence type="ECO:0000313" key="3">
    <source>
        <dbReference type="EMBL" id="OOG26782.1"/>
    </source>
</evidence>
<dbReference type="RefSeq" id="WP_077277958.1">
    <property type="nucleotide sequence ID" value="NZ_MVBK01000026.1"/>
</dbReference>
<keyword evidence="1" id="KW-0472">Membrane</keyword>
<name>A0A1V3NPM8_9GAMM</name>
<keyword evidence="1" id="KW-1133">Transmembrane helix</keyword>
<feature type="domain" description="ORC1/DEAH AAA+ ATPase" evidence="2">
    <location>
        <begin position="40"/>
        <end position="171"/>
    </location>
</feature>
<dbReference type="EMBL" id="MVBK01000026">
    <property type="protein sequence ID" value="OOG26782.1"/>
    <property type="molecule type" value="Genomic_DNA"/>
</dbReference>
<dbReference type="OrthoDB" id="9780149at2"/>
<comment type="caution">
    <text evidence="3">The sequence shown here is derived from an EMBL/GenBank/DDBJ whole genome shotgun (WGS) entry which is preliminary data.</text>
</comment>
<dbReference type="PANTHER" id="PTHR35894">
    <property type="entry name" value="GENERAL SECRETION PATHWAY PROTEIN A-RELATED"/>
    <property type="match status" value="1"/>
</dbReference>
<evidence type="ECO:0000313" key="4">
    <source>
        <dbReference type="Proteomes" id="UP000189462"/>
    </source>
</evidence>
<dbReference type="AlphaFoldDB" id="A0A1V3NPM8"/>
<dbReference type="Gene3D" id="3.40.50.300">
    <property type="entry name" value="P-loop containing nucleotide triphosphate hydrolases"/>
    <property type="match status" value="1"/>
</dbReference>
<feature type="transmembrane region" description="Helical" evidence="1">
    <location>
        <begin position="278"/>
        <end position="300"/>
    </location>
</feature>
<keyword evidence="1" id="KW-0812">Transmembrane</keyword>
<dbReference type="Pfam" id="PF13401">
    <property type="entry name" value="AAA_22"/>
    <property type="match status" value="1"/>
</dbReference>
<evidence type="ECO:0000256" key="1">
    <source>
        <dbReference type="SAM" id="Phobius"/>
    </source>
</evidence>
<dbReference type="Proteomes" id="UP000189462">
    <property type="component" value="Unassembled WGS sequence"/>
</dbReference>
<keyword evidence="4" id="KW-1185">Reference proteome</keyword>
<dbReference type="GO" id="GO:0016887">
    <property type="term" value="F:ATP hydrolysis activity"/>
    <property type="evidence" value="ECO:0007669"/>
    <property type="project" value="InterPro"/>
</dbReference>
<sequence length="301" mass="32165">MYATHFGLQAPPFQLTPDTSFYYDYRGHREALNVLLVALRSGEGFVKVTGEVGTGKTLLCRMLLNALEGEFVTAYLPNPCLGGNGLRAALAAELGLDCPRNLGQHHLLTRIQGRLLGLAAGGHPAVVCIDEAQALSDEALEAIRLLTNLETERSKLLQVVLFGQPELDARLSRPGLRQLRQRITFSHRLEPLDAAGVARYVTHRLAVAGAPDPGLFAPRALRALYRGSGGIPRLVNVLAHKALLAAYGEGAARVAPVHVRRATRDTEGARMPAWPSPWAYGAVGTLGLGAVALLAMGGLLP</sequence>
<dbReference type="InterPro" id="IPR049945">
    <property type="entry name" value="AAA_22"/>
</dbReference>
<dbReference type="STRING" id="108003.B1C78_04555"/>
<proteinExistence type="predicted"/>